<keyword evidence="3" id="KW-1185">Reference proteome</keyword>
<comment type="caution">
    <text evidence="2">The sequence shown here is derived from an EMBL/GenBank/DDBJ whole genome shotgun (WGS) entry which is preliminary data.</text>
</comment>
<feature type="compositionally biased region" description="Gly residues" evidence="1">
    <location>
        <begin position="165"/>
        <end position="179"/>
    </location>
</feature>
<feature type="compositionally biased region" description="Basic residues" evidence="1">
    <location>
        <begin position="336"/>
        <end position="347"/>
    </location>
</feature>
<evidence type="ECO:0000256" key="1">
    <source>
        <dbReference type="SAM" id="MobiDB-lite"/>
    </source>
</evidence>
<name>A0A9W4H225_9ACTN</name>
<feature type="compositionally biased region" description="Basic and acidic residues" evidence="1">
    <location>
        <begin position="19"/>
        <end position="30"/>
    </location>
</feature>
<feature type="compositionally biased region" description="Low complexity" evidence="1">
    <location>
        <begin position="1"/>
        <end position="15"/>
    </location>
</feature>
<dbReference type="AlphaFoldDB" id="A0A9W4H225"/>
<protein>
    <submittedName>
        <fullName evidence="2">3-isopropylmalate dehydratase large subunit</fullName>
        <ecNumber evidence="2">4.2.1.33</ecNumber>
    </submittedName>
</protein>
<sequence length="365" mass="37429">MGAPPGEALGEAGRAVPRAPEKRSPSRVEEGTPASARLCGGGQAIRGAGLRLICGCRRVGTSCRMSRRVATDRHHIRGAGNCAPSPHRACGSSPAQGGCSVRTGPPAGGGLVAAAAAWARQAPTGRAGRHRRKGAVRCVPDHRPVVGWSRLRGAWRGRIAWGGGARAVGRGGAAVGRGRSGVRARGTAPRGHRRVLDPWRGPAGRGCAVRGADRGRPGCGRGDRAGGQDPGGRRGPGADALPRAGRRGPGVGQYRLLGRRGDLGPGPPGPRPCGPTGRRRRGAPDGPGGDDAGPGLAGAAAAGLPGRRGGRAHQRQKHLPRTARRQAHPAGGGNRTARRQAHARHRGGRPERLHPQARRQAHRVG</sequence>
<gene>
    <name evidence="2" type="ORF">SBRY_30909</name>
</gene>
<dbReference type="GO" id="GO:0003861">
    <property type="term" value="F:3-isopropylmalate dehydratase activity"/>
    <property type="evidence" value="ECO:0007669"/>
    <property type="project" value="UniProtKB-EC"/>
</dbReference>
<dbReference type="Proteomes" id="UP001153328">
    <property type="component" value="Unassembled WGS sequence"/>
</dbReference>
<feature type="compositionally biased region" description="Basic residues" evidence="1">
    <location>
        <begin position="308"/>
        <end position="327"/>
    </location>
</feature>
<evidence type="ECO:0000313" key="3">
    <source>
        <dbReference type="Proteomes" id="UP001153328"/>
    </source>
</evidence>
<feature type="region of interest" description="Disordered" evidence="1">
    <location>
        <begin position="165"/>
        <end position="365"/>
    </location>
</feature>
<feature type="compositionally biased region" description="Gly residues" evidence="1">
    <location>
        <begin position="285"/>
        <end position="296"/>
    </location>
</feature>
<feature type="region of interest" description="Disordered" evidence="1">
    <location>
        <begin position="1"/>
        <end position="34"/>
    </location>
</feature>
<dbReference type="EMBL" id="CAJVAX010000017">
    <property type="protein sequence ID" value="CAG7643840.1"/>
    <property type="molecule type" value="Genomic_DNA"/>
</dbReference>
<evidence type="ECO:0000313" key="2">
    <source>
        <dbReference type="EMBL" id="CAG7643840.1"/>
    </source>
</evidence>
<feature type="compositionally biased region" description="Basic and acidic residues" evidence="1">
    <location>
        <begin position="211"/>
        <end position="226"/>
    </location>
</feature>
<accession>A0A9W4H225</accession>
<proteinExistence type="predicted"/>
<organism evidence="2 3">
    <name type="scientific">Actinacidiphila bryophytorum</name>
    <dbReference type="NCBI Taxonomy" id="1436133"/>
    <lineage>
        <taxon>Bacteria</taxon>
        <taxon>Bacillati</taxon>
        <taxon>Actinomycetota</taxon>
        <taxon>Actinomycetes</taxon>
        <taxon>Kitasatosporales</taxon>
        <taxon>Streptomycetaceae</taxon>
        <taxon>Actinacidiphila</taxon>
    </lineage>
</organism>
<reference evidence="2" key="1">
    <citation type="submission" date="2021-06" db="EMBL/GenBank/DDBJ databases">
        <authorList>
            <person name="Arsene-Ploetze F."/>
        </authorList>
    </citation>
    <scope>NUCLEOTIDE SEQUENCE</scope>
    <source>
        <strain evidence="2">SBRY1</strain>
    </source>
</reference>
<keyword evidence="2" id="KW-0456">Lyase</keyword>
<dbReference type="EC" id="4.2.1.33" evidence="2"/>
<feature type="compositionally biased region" description="Basic residues" evidence="1">
    <location>
        <begin position="355"/>
        <end position="365"/>
    </location>
</feature>